<comment type="similarity">
    <text evidence="2 3">Belongs to the peptidase M14 family.</text>
</comment>
<proteinExistence type="inferred from homology"/>
<sequence length="562" mass="61230">MFVQTTHTRRRFPVRALSLGLLGAALGLTSTADAQGTSTARGPRTRAERTNYLETSTYADVVSFVDSLRAMGAPITVSELAKSPGGRSLPLVVASRPKVSTPAEARRLNRPIVYLQANIHAGEVEGKEAVLALLREWSFGKTPNVLDSLVVVVVPIYNADGNEKLADQARNRGSQLGPVMIGERPNGAGLDLNRDYVKAEAPETRGALAAFNAWNPDLFIDLHTTNGSYHGYALTYSQSLHPAAPLAPFTIDTLLPEIRRRMKARHNFEVFPYGNFSSGEGRESITAPTKSGWVTYEHKPRYGTNYYGLRGGISILSEAYSHDPFERRVASTRAFVQEILSYVSERRPQILARVKTGIAASTYAARTPAATKAVPVRSRFLSRPDTQPVLVERLERVADSTQRTEPGVPLGVRRTGEIAAQRMPVVDRFEAALTRTPTSGGYVFDASYTAVADLLKLHGIAVTTLSAPQQVSLDVFQVDSVIKSGRPFQGHQEVSLTGAWRTESRTLPAGTFVVRSGTSRDLVAMLLLEPESDDGLVTWNHFDAALAKGKDAPVARLKTPLR</sequence>
<dbReference type="GO" id="GO:0008270">
    <property type="term" value="F:zinc ion binding"/>
    <property type="evidence" value="ECO:0007669"/>
    <property type="project" value="InterPro"/>
</dbReference>
<evidence type="ECO:0000256" key="2">
    <source>
        <dbReference type="ARBA" id="ARBA00005988"/>
    </source>
</evidence>
<keyword evidence="4" id="KW-0732">Signal</keyword>
<dbReference type="PROSITE" id="PS52035">
    <property type="entry name" value="PEPTIDASE_M14"/>
    <property type="match status" value="1"/>
</dbReference>
<dbReference type="GO" id="GO:0006508">
    <property type="term" value="P:proteolysis"/>
    <property type="evidence" value="ECO:0007669"/>
    <property type="project" value="InterPro"/>
</dbReference>
<dbReference type="PANTHER" id="PTHR11705:SF145">
    <property type="entry name" value="PEPTIDASE M14 CARBOXYPEPTIDASE A DOMAIN-CONTAINING PROTEIN"/>
    <property type="match status" value="1"/>
</dbReference>
<evidence type="ECO:0000256" key="4">
    <source>
        <dbReference type="SAM" id="SignalP"/>
    </source>
</evidence>
<dbReference type="EMBL" id="DPIY01000010">
    <property type="protein sequence ID" value="HCT58093.1"/>
    <property type="molecule type" value="Genomic_DNA"/>
</dbReference>
<evidence type="ECO:0000256" key="3">
    <source>
        <dbReference type="PROSITE-ProRule" id="PRU01379"/>
    </source>
</evidence>
<evidence type="ECO:0000256" key="1">
    <source>
        <dbReference type="ARBA" id="ARBA00001947"/>
    </source>
</evidence>
<name>A0A3D4VAE5_9BACT</name>
<dbReference type="Proteomes" id="UP000264071">
    <property type="component" value="Unassembled WGS sequence"/>
</dbReference>
<dbReference type="GO" id="GO:0005615">
    <property type="term" value="C:extracellular space"/>
    <property type="evidence" value="ECO:0007669"/>
    <property type="project" value="TreeGrafter"/>
</dbReference>
<dbReference type="SMART" id="SM00631">
    <property type="entry name" value="Zn_pept"/>
    <property type="match status" value="1"/>
</dbReference>
<feature type="signal peptide" evidence="4">
    <location>
        <begin position="1"/>
        <end position="34"/>
    </location>
</feature>
<dbReference type="Pfam" id="PF00246">
    <property type="entry name" value="Peptidase_M14"/>
    <property type="match status" value="1"/>
</dbReference>
<reference evidence="6 7" key="1">
    <citation type="journal article" date="2018" name="Nat. Biotechnol.">
        <title>A standardized bacterial taxonomy based on genome phylogeny substantially revises the tree of life.</title>
        <authorList>
            <person name="Parks D.H."/>
            <person name="Chuvochina M."/>
            <person name="Waite D.W."/>
            <person name="Rinke C."/>
            <person name="Skarshewski A."/>
            <person name="Chaumeil P.A."/>
            <person name="Hugenholtz P."/>
        </authorList>
    </citation>
    <scope>NUCLEOTIDE SEQUENCE [LARGE SCALE GENOMIC DNA]</scope>
    <source>
        <strain evidence="6">UBA8844</strain>
    </source>
</reference>
<dbReference type="AlphaFoldDB" id="A0A3D4VAE5"/>
<organism evidence="6 7">
    <name type="scientific">Gemmatimonas aurantiaca</name>
    <dbReference type="NCBI Taxonomy" id="173480"/>
    <lineage>
        <taxon>Bacteria</taxon>
        <taxon>Pseudomonadati</taxon>
        <taxon>Gemmatimonadota</taxon>
        <taxon>Gemmatimonadia</taxon>
        <taxon>Gemmatimonadales</taxon>
        <taxon>Gemmatimonadaceae</taxon>
        <taxon>Gemmatimonas</taxon>
    </lineage>
</organism>
<feature type="domain" description="Peptidase M14" evidence="5">
    <location>
        <begin position="54"/>
        <end position="343"/>
    </location>
</feature>
<feature type="active site" description="Proton donor/acceptor" evidence="3">
    <location>
        <position position="318"/>
    </location>
</feature>
<evidence type="ECO:0000313" key="6">
    <source>
        <dbReference type="EMBL" id="HCT58093.1"/>
    </source>
</evidence>
<evidence type="ECO:0000313" key="7">
    <source>
        <dbReference type="Proteomes" id="UP000264071"/>
    </source>
</evidence>
<dbReference type="SUPFAM" id="SSF53187">
    <property type="entry name" value="Zn-dependent exopeptidases"/>
    <property type="match status" value="1"/>
</dbReference>
<dbReference type="PANTHER" id="PTHR11705">
    <property type="entry name" value="PROTEASE FAMILY M14 CARBOXYPEPTIDASE A,B"/>
    <property type="match status" value="1"/>
</dbReference>
<accession>A0A3D4VAE5</accession>
<dbReference type="InterPro" id="IPR000834">
    <property type="entry name" value="Peptidase_M14"/>
</dbReference>
<evidence type="ECO:0000259" key="5">
    <source>
        <dbReference type="PROSITE" id="PS52035"/>
    </source>
</evidence>
<dbReference type="CDD" id="cd06241">
    <property type="entry name" value="M14-like"/>
    <property type="match status" value="1"/>
</dbReference>
<comment type="caution">
    <text evidence="6">The sequence shown here is derived from an EMBL/GenBank/DDBJ whole genome shotgun (WGS) entry which is preliminary data.</text>
</comment>
<dbReference type="OMA" id="SNGADYQ"/>
<dbReference type="GO" id="GO:0004181">
    <property type="term" value="F:metallocarboxypeptidase activity"/>
    <property type="evidence" value="ECO:0007669"/>
    <property type="project" value="InterPro"/>
</dbReference>
<gene>
    <name evidence="6" type="ORF">DGD08_12890</name>
</gene>
<protein>
    <recommendedName>
        <fullName evidence="5">Peptidase M14 domain-containing protein</fullName>
    </recommendedName>
</protein>
<comment type="cofactor">
    <cofactor evidence="1">
        <name>Zn(2+)</name>
        <dbReference type="ChEBI" id="CHEBI:29105"/>
    </cofactor>
</comment>
<feature type="chain" id="PRO_5017747219" description="Peptidase M14 domain-containing protein" evidence="4">
    <location>
        <begin position="35"/>
        <end position="562"/>
    </location>
</feature>
<dbReference type="Gene3D" id="3.40.630.10">
    <property type="entry name" value="Zn peptidases"/>
    <property type="match status" value="1"/>
</dbReference>